<dbReference type="PROSITE" id="PS00211">
    <property type="entry name" value="ABC_TRANSPORTER_1"/>
    <property type="match status" value="1"/>
</dbReference>
<evidence type="ECO:0000313" key="5">
    <source>
        <dbReference type="EMBL" id="MBJ7602773.1"/>
    </source>
</evidence>
<dbReference type="PANTHER" id="PTHR42788">
    <property type="entry name" value="TAURINE IMPORT ATP-BINDING PROTEIN-RELATED"/>
    <property type="match status" value="1"/>
</dbReference>
<dbReference type="AlphaFoldDB" id="A0A934KH53"/>
<organism evidence="5 6">
    <name type="scientific">Candidatus Dormiibacter inghamiae</name>
    <dbReference type="NCBI Taxonomy" id="3127013"/>
    <lineage>
        <taxon>Bacteria</taxon>
        <taxon>Bacillati</taxon>
        <taxon>Candidatus Dormiibacterota</taxon>
        <taxon>Candidatus Dormibacteria</taxon>
        <taxon>Candidatus Dormibacterales</taxon>
        <taxon>Candidatus Dormibacteraceae</taxon>
        <taxon>Candidatus Dormiibacter</taxon>
    </lineage>
</organism>
<keyword evidence="1" id="KW-0813">Transport</keyword>
<dbReference type="InterPro" id="IPR017871">
    <property type="entry name" value="ABC_transporter-like_CS"/>
</dbReference>
<dbReference type="GO" id="GO:0016887">
    <property type="term" value="F:ATP hydrolysis activity"/>
    <property type="evidence" value="ECO:0007669"/>
    <property type="project" value="InterPro"/>
</dbReference>
<dbReference type="Proteomes" id="UP000620075">
    <property type="component" value="Unassembled WGS sequence"/>
</dbReference>
<accession>A0A934KH53</accession>
<dbReference type="SMART" id="SM00382">
    <property type="entry name" value="AAA"/>
    <property type="match status" value="1"/>
</dbReference>
<comment type="caution">
    <text evidence="5">The sequence shown here is derived from an EMBL/GenBank/DDBJ whole genome shotgun (WGS) entry which is preliminary data.</text>
</comment>
<feature type="domain" description="ABC transporter" evidence="4">
    <location>
        <begin position="8"/>
        <end position="235"/>
    </location>
</feature>
<dbReference type="InterPro" id="IPR003439">
    <property type="entry name" value="ABC_transporter-like_ATP-bd"/>
</dbReference>
<evidence type="ECO:0000256" key="2">
    <source>
        <dbReference type="ARBA" id="ARBA00022741"/>
    </source>
</evidence>
<evidence type="ECO:0000259" key="4">
    <source>
        <dbReference type="PROSITE" id="PS50893"/>
    </source>
</evidence>
<keyword evidence="3 5" id="KW-0067">ATP-binding</keyword>
<dbReference type="CDD" id="cd03293">
    <property type="entry name" value="ABC_NrtD_SsuB_transporters"/>
    <property type="match status" value="1"/>
</dbReference>
<gene>
    <name evidence="5" type="ORF">JF888_06220</name>
</gene>
<dbReference type="EMBL" id="JAEKNQ010000023">
    <property type="protein sequence ID" value="MBJ7602773.1"/>
    <property type="molecule type" value="Genomic_DNA"/>
</dbReference>
<evidence type="ECO:0000256" key="1">
    <source>
        <dbReference type="ARBA" id="ARBA00022448"/>
    </source>
</evidence>
<protein>
    <submittedName>
        <fullName evidence="5">ABC transporter ATP-binding protein</fullName>
    </submittedName>
</protein>
<evidence type="ECO:0000313" key="6">
    <source>
        <dbReference type="Proteomes" id="UP000620075"/>
    </source>
</evidence>
<reference evidence="5 6" key="1">
    <citation type="submission" date="2020-10" db="EMBL/GenBank/DDBJ databases">
        <title>Ca. Dormibacterota MAGs.</title>
        <authorList>
            <person name="Montgomery K."/>
        </authorList>
    </citation>
    <scope>NUCLEOTIDE SEQUENCE [LARGE SCALE GENOMIC DNA]</scope>
    <source>
        <strain evidence="5">SC8811_S16_3</strain>
    </source>
</reference>
<dbReference type="PANTHER" id="PTHR42788:SF13">
    <property type="entry name" value="ALIPHATIC SULFONATES IMPORT ATP-BINDING PROTEIN SSUB"/>
    <property type="match status" value="1"/>
</dbReference>
<dbReference type="PROSITE" id="PS50893">
    <property type="entry name" value="ABC_TRANSPORTER_2"/>
    <property type="match status" value="1"/>
</dbReference>
<dbReference type="InterPro" id="IPR003593">
    <property type="entry name" value="AAA+_ATPase"/>
</dbReference>
<dbReference type="SUPFAM" id="SSF52540">
    <property type="entry name" value="P-loop containing nucleoside triphosphate hydrolases"/>
    <property type="match status" value="1"/>
</dbReference>
<dbReference type="InterPro" id="IPR027417">
    <property type="entry name" value="P-loop_NTPase"/>
</dbReference>
<sequence length="263" mass="28765">MAGKAAAVALEGVALRYGPFTAIEFISFDVPQGQFVALVGPTGCGKSSVLNLVAGLVGPSEGEVTTAGRPVTTVNRECAYMFQADALLPWKSALDNVALGPNLRGTSRPGALRLAREWLVRVGLRGFEDRYPHQLSGGQRKRVAMAQALINRLPILLMDEPFSALDAQTRALMEQELLTLWQEQEATVLFVTHDLEEAIALADRVVLFTAGPKAALKGDYAVELPRPRNVVEARFTPGFNDIYEQVWNDLRSEVIASYERQRA</sequence>
<name>A0A934KH53_9BACT</name>
<dbReference type="Pfam" id="PF00005">
    <property type="entry name" value="ABC_tran"/>
    <property type="match status" value="1"/>
</dbReference>
<dbReference type="Gene3D" id="3.40.50.300">
    <property type="entry name" value="P-loop containing nucleotide triphosphate hydrolases"/>
    <property type="match status" value="1"/>
</dbReference>
<dbReference type="RefSeq" id="WP_338177671.1">
    <property type="nucleotide sequence ID" value="NZ_JAEKNQ010000023.1"/>
</dbReference>
<dbReference type="GO" id="GO:0005524">
    <property type="term" value="F:ATP binding"/>
    <property type="evidence" value="ECO:0007669"/>
    <property type="project" value="UniProtKB-KW"/>
</dbReference>
<proteinExistence type="predicted"/>
<keyword evidence="2" id="KW-0547">Nucleotide-binding</keyword>
<evidence type="ECO:0000256" key="3">
    <source>
        <dbReference type="ARBA" id="ARBA00022840"/>
    </source>
</evidence>
<dbReference type="InterPro" id="IPR050166">
    <property type="entry name" value="ABC_transporter_ATP-bind"/>
</dbReference>